<dbReference type="Pfam" id="PF02137">
    <property type="entry name" value="A_deamin"/>
    <property type="match status" value="1"/>
</dbReference>
<dbReference type="STRING" id="29172.A0A0D8XPB1"/>
<dbReference type="GO" id="GO:0003725">
    <property type="term" value="F:double-stranded RNA binding"/>
    <property type="evidence" value="ECO:0007669"/>
    <property type="project" value="TreeGrafter"/>
</dbReference>
<keyword evidence="3" id="KW-1185">Reference proteome</keyword>
<dbReference type="GO" id="GO:0003726">
    <property type="term" value="F:double-stranded RNA adenosine deaminase activity"/>
    <property type="evidence" value="ECO:0007669"/>
    <property type="project" value="TreeGrafter"/>
</dbReference>
<feature type="domain" description="A to I editase" evidence="1">
    <location>
        <begin position="162"/>
        <end position="503"/>
    </location>
</feature>
<sequence>MSIYFSEDLPKDVKDLIMHTRKNPISLFLEMYAQLFKTTPEIIFEIVPGETKNSFLFVTRVRIGDTLVKGSPHRNKKVSKLDCFVKGIKVLCERYSIAVTNFAHDLQFKKNTTFFELLHLHTYSKLYSLSQLFPEVIGTEKVISSIFLITKKDNVSNAEIVSLATGSKGLRGDMLSLCGCSVNDCHAEVITRRGLLRFLYAQVLLYIQDPSKSIFLKNPETEKLTLRKGLSFHMFVNTVPCGNARVNSLIDYTHGNKNDLSTNDLLRFKIESGMGTVLGRIPETLGPQTVDGIIGGERLRTMSCSDKIMRWNVLGVQGALLSLFVDPIYISSVTIADKHDKNRLERALYRRLEGFSPSAPYRVNKPYIAHCQVKLEFFFLCCCFMMLSASKQCESSTRETMRGSSISVNWNLADNSVEVVRTSSGRVLGANSEGVSRLSKKEFAKVFKRVCNDIGMPVPEGFTYENIKVHCEEYEETKHSLEIWLHDQKLGVWHSKPEEVSKFVV</sequence>
<dbReference type="Proteomes" id="UP000053766">
    <property type="component" value="Unassembled WGS sequence"/>
</dbReference>
<dbReference type="OrthoDB" id="10268011at2759"/>
<protein>
    <recommendedName>
        <fullName evidence="1">A to I editase domain-containing protein</fullName>
    </recommendedName>
</protein>
<dbReference type="Pfam" id="PF00035">
    <property type="entry name" value="dsrm"/>
    <property type="match status" value="1"/>
</dbReference>
<dbReference type="GO" id="GO:0005737">
    <property type="term" value="C:cytoplasm"/>
    <property type="evidence" value="ECO:0007669"/>
    <property type="project" value="TreeGrafter"/>
</dbReference>
<dbReference type="EMBL" id="KN716492">
    <property type="protein sequence ID" value="KJH44191.1"/>
    <property type="molecule type" value="Genomic_DNA"/>
</dbReference>
<evidence type="ECO:0000313" key="2">
    <source>
        <dbReference type="EMBL" id="KJH44191.1"/>
    </source>
</evidence>
<dbReference type="GO" id="GO:0008251">
    <property type="term" value="F:tRNA-specific adenosine deaminase activity"/>
    <property type="evidence" value="ECO:0007669"/>
    <property type="project" value="TreeGrafter"/>
</dbReference>
<evidence type="ECO:0000259" key="1">
    <source>
        <dbReference type="PROSITE" id="PS50141"/>
    </source>
</evidence>
<name>A0A0D8XPB1_DICVI</name>
<reference evidence="2 3" key="1">
    <citation type="submission" date="2013-11" db="EMBL/GenBank/DDBJ databases">
        <title>Draft genome of the bovine lungworm Dictyocaulus viviparus.</title>
        <authorList>
            <person name="Mitreva M."/>
        </authorList>
    </citation>
    <scope>NUCLEOTIDE SEQUENCE [LARGE SCALE GENOMIC DNA]</scope>
    <source>
        <strain evidence="2 3">HannoverDv2000</strain>
    </source>
</reference>
<dbReference type="GO" id="GO:0006382">
    <property type="term" value="P:adenosine to inosine editing"/>
    <property type="evidence" value="ECO:0007669"/>
    <property type="project" value="TreeGrafter"/>
</dbReference>
<dbReference type="InterPro" id="IPR002466">
    <property type="entry name" value="A_deamin"/>
</dbReference>
<dbReference type="PANTHER" id="PTHR10910:SF62">
    <property type="entry name" value="AT07585P-RELATED"/>
    <property type="match status" value="1"/>
</dbReference>
<gene>
    <name evidence="2" type="ORF">DICVIV_09792</name>
</gene>
<organism evidence="2 3">
    <name type="scientific">Dictyocaulus viviparus</name>
    <name type="common">Bovine lungworm</name>
    <dbReference type="NCBI Taxonomy" id="29172"/>
    <lineage>
        <taxon>Eukaryota</taxon>
        <taxon>Metazoa</taxon>
        <taxon>Ecdysozoa</taxon>
        <taxon>Nematoda</taxon>
        <taxon>Chromadorea</taxon>
        <taxon>Rhabditida</taxon>
        <taxon>Rhabditina</taxon>
        <taxon>Rhabditomorpha</taxon>
        <taxon>Strongyloidea</taxon>
        <taxon>Metastrongylidae</taxon>
        <taxon>Dictyocaulus</taxon>
    </lineage>
</organism>
<dbReference type="GO" id="GO:0006396">
    <property type="term" value="P:RNA processing"/>
    <property type="evidence" value="ECO:0007669"/>
    <property type="project" value="InterPro"/>
</dbReference>
<dbReference type="SMART" id="SM00552">
    <property type="entry name" value="ADEAMc"/>
    <property type="match status" value="1"/>
</dbReference>
<accession>A0A0D8XPB1</accession>
<dbReference type="PANTHER" id="PTHR10910">
    <property type="entry name" value="EUKARYOTE SPECIFIC DSRNA BINDING PROTEIN"/>
    <property type="match status" value="1"/>
</dbReference>
<reference evidence="3" key="2">
    <citation type="journal article" date="2016" name="Sci. Rep.">
        <title>Dictyocaulus viviparus genome, variome and transcriptome elucidate lungworm biology and support future intervention.</title>
        <authorList>
            <person name="McNulty S.N."/>
            <person name="Strube C."/>
            <person name="Rosa B.A."/>
            <person name="Martin J.C."/>
            <person name="Tyagi R."/>
            <person name="Choi Y.J."/>
            <person name="Wang Q."/>
            <person name="Hallsworth Pepin K."/>
            <person name="Zhang X."/>
            <person name="Ozersky P."/>
            <person name="Wilson R.K."/>
            <person name="Sternberg P.W."/>
            <person name="Gasser R.B."/>
            <person name="Mitreva M."/>
        </authorList>
    </citation>
    <scope>NUCLEOTIDE SEQUENCE [LARGE SCALE GENOMIC DNA]</scope>
    <source>
        <strain evidence="3">HannoverDv2000</strain>
    </source>
</reference>
<dbReference type="GO" id="GO:0005730">
    <property type="term" value="C:nucleolus"/>
    <property type="evidence" value="ECO:0007669"/>
    <property type="project" value="TreeGrafter"/>
</dbReference>
<dbReference type="AlphaFoldDB" id="A0A0D8XPB1"/>
<evidence type="ECO:0000313" key="3">
    <source>
        <dbReference type="Proteomes" id="UP000053766"/>
    </source>
</evidence>
<proteinExistence type="predicted"/>
<dbReference type="PROSITE" id="PS50141">
    <property type="entry name" value="A_DEAMIN_EDITASE"/>
    <property type="match status" value="1"/>
</dbReference>
<dbReference type="InterPro" id="IPR014720">
    <property type="entry name" value="dsRBD_dom"/>
</dbReference>